<feature type="compositionally biased region" description="Polar residues" evidence="1">
    <location>
        <begin position="96"/>
        <end position="113"/>
    </location>
</feature>
<reference evidence="2" key="1">
    <citation type="journal article" date="2019" name="bioRxiv">
        <title>The Genome of the Zebra Mussel, Dreissena polymorpha: A Resource for Invasive Species Research.</title>
        <authorList>
            <person name="McCartney M.A."/>
            <person name="Auch B."/>
            <person name="Kono T."/>
            <person name="Mallez S."/>
            <person name="Zhang Y."/>
            <person name="Obille A."/>
            <person name="Becker A."/>
            <person name="Abrahante J.E."/>
            <person name="Garbe J."/>
            <person name="Badalamenti J.P."/>
            <person name="Herman A."/>
            <person name="Mangelson H."/>
            <person name="Liachko I."/>
            <person name="Sullivan S."/>
            <person name="Sone E.D."/>
            <person name="Koren S."/>
            <person name="Silverstein K.A.T."/>
            <person name="Beckman K.B."/>
            <person name="Gohl D.M."/>
        </authorList>
    </citation>
    <scope>NUCLEOTIDE SEQUENCE</scope>
    <source>
        <strain evidence="2">Duluth1</strain>
        <tissue evidence="2">Whole animal</tissue>
    </source>
</reference>
<organism evidence="2 3">
    <name type="scientific">Dreissena polymorpha</name>
    <name type="common">Zebra mussel</name>
    <name type="synonym">Mytilus polymorpha</name>
    <dbReference type="NCBI Taxonomy" id="45954"/>
    <lineage>
        <taxon>Eukaryota</taxon>
        <taxon>Metazoa</taxon>
        <taxon>Spiralia</taxon>
        <taxon>Lophotrochozoa</taxon>
        <taxon>Mollusca</taxon>
        <taxon>Bivalvia</taxon>
        <taxon>Autobranchia</taxon>
        <taxon>Heteroconchia</taxon>
        <taxon>Euheterodonta</taxon>
        <taxon>Imparidentia</taxon>
        <taxon>Neoheterodontei</taxon>
        <taxon>Myida</taxon>
        <taxon>Dreissenoidea</taxon>
        <taxon>Dreissenidae</taxon>
        <taxon>Dreissena</taxon>
    </lineage>
</organism>
<evidence type="ECO:0000256" key="1">
    <source>
        <dbReference type="SAM" id="MobiDB-lite"/>
    </source>
</evidence>
<evidence type="ECO:0000313" key="3">
    <source>
        <dbReference type="Proteomes" id="UP000828390"/>
    </source>
</evidence>
<proteinExistence type="predicted"/>
<evidence type="ECO:0000313" key="2">
    <source>
        <dbReference type="EMBL" id="KAH3888414.1"/>
    </source>
</evidence>
<sequence length="113" mass="12507">MIRDRIVFGTNSSKIREKLINEGETLTLDKTLQIAQSYEYSKDQLKSMQSTASNDVAIISKPGRRKQHIKGGSGGNKGATGRAQTKDDGMARRPLQKNNRSIPHNCNKSCNNC</sequence>
<dbReference type="AlphaFoldDB" id="A0A9D4N6Z9"/>
<keyword evidence="3" id="KW-1185">Reference proteome</keyword>
<dbReference type="EMBL" id="JAIWYP010000001">
    <property type="protein sequence ID" value="KAH3888414.1"/>
    <property type="molecule type" value="Genomic_DNA"/>
</dbReference>
<comment type="caution">
    <text evidence="2">The sequence shown here is derived from an EMBL/GenBank/DDBJ whole genome shotgun (WGS) entry which is preliminary data.</text>
</comment>
<name>A0A9D4N6Z9_DREPO</name>
<protein>
    <submittedName>
        <fullName evidence="2">Uncharacterized protein</fullName>
    </submittedName>
</protein>
<accession>A0A9D4N6Z9</accession>
<feature type="region of interest" description="Disordered" evidence="1">
    <location>
        <begin position="61"/>
        <end position="113"/>
    </location>
</feature>
<dbReference type="Proteomes" id="UP000828390">
    <property type="component" value="Unassembled WGS sequence"/>
</dbReference>
<gene>
    <name evidence="2" type="ORF">DPMN_012449</name>
</gene>
<reference evidence="2" key="2">
    <citation type="submission" date="2020-11" db="EMBL/GenBank/DDBJ databases">
        <authorList>
            <person name="McCartney M.A."/>
            <person name="Auch B."/>
            <person name="Kono T."/>
            <person name="Mallez S."/>
            <person name="Becker A."/>
            <person name="Gohl D.M."/>
            <person name="Silverstein K.A.T."/>
            <person name="Koren S."/>
            <person name="Bechman K.B."/>
            <person name="Herman A."/>
            <person name="Abrahante J.E."/>
            <person name="Garbe J."/>
        </authorList>
    </citation>
    <scope>NUCLEOTIDE SEQUENCE</scope>
    <source>
        <strain evidence="2">Duluth1</strain>
        <tissue evidence="2">Whole animal</tissue>
    </source>
</reference>